<evidence type="ECO:0000313" key="2">
    <source>
        <dbReference type="Proteomes" id="UP001412067"/>
    </source>
</evidence>
<dbReference type="GO" id="GO:0003677">
    <property type="term" value="F:DNA binding"/>
    <property type="evidence" value="ECO:0007669"/>
    <property type="project" value="UniProtKB-KW"/>
</dbReference>
<dbReference type="InterPro" id="IPR044830">
    <property type="entry name" value="HD-Zip_III"/>
</dbReference>
<reference evidence="1 2" key="1">
    <citation type="journal article" date="2022" name="Nat. Plants">
        <title>Genomes of leafy and leafless Platanthera orchids illuminate the evolution of mycoheterotrophy.</title>
        <authorList>
            <person name="Li M.H."/>
            <person name="Liu K.W."/>
            <person name="Li Z."/>
            <person name="Lu H.C."/>
            <person name="Ye Q.L."/>
            <person name="Zhang D."/>
            <person name="Wang J.Y."/>
            <person name="Li Y.F."/>
            <person name="Zhong Z.M."/>
            <person name="Liu X."/>
            <person name="Yu X."/>
            <person name="Liu D.K."/>
            <person name="Tu X.D."/>
            <person name="Liu B."/>
            <person name="Hao Y."/>
            <person name="Liao X.Y."/>
            <person name="Jiang Y.T."/>
            <person name="Sun W.H."/>
            <person name="Chen J."/>
            <person name="Chen Y.Q."/>
            <person name="Ai Y."/>
            <person name="Zhai J.W."/>
            <person name="Wu S.S."/>
            <person name="Zhou Z."/>
            <person name="Hsiao Y.Y."/>
            <person name="Wu W.L."/>
            <person name="Chen Y.Y."/>
            <person name="Lin Y.F."/>
            <person name="Hsu J.L."/>
            <person name="Li C.Y."/>
            <person name="Wang Z.W."/>
            <person name="Zhao X."/>
            <person name="Zhong W.Y."/>
            <person name="Ma X.K."/>
            <person name="Ma L."/>
            <person name="Huang J."/>
            <person name="Chen G.Z."/>
            <person name="Huang M.Z."/>
            <person name="Huang L."/>
            <person name="Peng D.H."/>
            <person name="Luo Y.B."/>
            <person name="Zou S.Q."/>
            <person name="Chen S.P."/>
            <person name="Lan S."/>
            <person name="Tsai W.C."/>
            <person name="Van de Peer Y."/>
            <person name="Liu Z.J."/>
        </authorList>
    </citation>
    <scope>NUCLEOTIDE SEQUENCE [LARGE SCALE GENOMIC DNA]</scope>
    <source>
        <strain evidence="1">Lor288</strain>
    </source>
</reference>
<dbReference type="EMBL" id="JBBWWR010000011">
    <property type="protein sequence ID" value="KAK8959628.1"/>
    <property type="molecule type" value="Genomic_DNA"/>
</dbReference>
<gene>
    <name evidence="1" type="primary">HOX32</name>
    <name evidence="1" type="ORF">KSP40_PGU008936</name>
</gene>
<sequence>MQQSLSLATPRHSLHVSSLINIAQPSISTFHWHLATTTTPLLLYRVSHKSFTLASLMLPQPVLHFDFHTHFYRRVLPPSKIARQAVEEKTRDGQNVVRYRRTKPGAEKTRDGQNLVEEKWKFMSFCHLDFRSRSADLSSVWLHIFGVVDWCFSKSRVLPFLYPLFVAFSAPTKYCSLLFMLFMLQVGVESDNSKNCWSLHSNVLAIAVETLTKYLSKATRTAVEWVQLVEMKPGPDLIGIIAVSDNCGGVAARACEILKDRLNWFRDCRAHDVLTVIPTGNGGKIELIYMQVL</sequence>
<organism evidence="1 2">
    <name type="scientific">Platanthera guangdongensis</name>
    <dbReference type="NCBI Taxonomy" id="2320717"/>
    <lineage>
        <taxon>Eukaryota</taxon>
        <taxon>Viridiplantae</taxon>
        <taxon>Streptophyta</taxon>
        <taxon>Embryophyta</taxon>
        <taxon>Tracheophyta</taxon>
        <taxon>Spermatophyta</taxon>
        <taxon>Magnoliopsida</taxon>
        <taxon>Liliopsida</taxon>
        <taxon>Asparagales</taxon>
        <taxon>Orchidaceae</taxon>
        <taxon>Orchidoideae</taxon>
        <taxon>Orchideae</taxon>
        <taxon>Orchidinae</taxon>
        <taxon>Platanthera</taxon>
    </lineage>
</organism>
<protein>
    <submittedName>
        <fullName evidence="1">Homeobox-leucine zipper protein HOX32</fullName>
    </submittedName>
</protein>
<keyword evidence="2" id="KW-1185">Reference proteome</keyword>
<dbReference type="PANTHER" id="PTHR45950">
    <property type="entry name" value="HOMEOBOX-LEUCINE ZIPPER PROTEIN ATHB-14"/>
    <property type="match status" value="1"/>
</dbReference>
<comment type="caution">
    <text evidence="1">The sequence shown here is derived from an EMBL/GenBank/DDBJ whole genome shotgun (WGS) entry which is preliminary data.</text>
</comment>
<accession>A0ABR2M6G5</accession>
<name>A0ABR2M6G5_9ASPA</name>
<keyword evidence="1" id="KW-0238">DNA-binding</keyword>
<proteinExistence type="predicted"/>
<evidence type="ECO:0000313" key="1">
    <source>
        <dbReference type="EMBL" id="KAK8959628.1"/>
    </source>
</evidence>
<dbReference type="PANTHER" id="PTHR45950:SF7">
    <property type="entry name" value="HOMEOBOX-LEUCINE ZIPPER PROTEIN ATHB-14"/>
    <property type="match status" value="1"/>
</dbReference>
<dbReference type="Proteomes" id="UP001412067">
    <property type="component" value="Unassembled WGS sequence"/>
</dbReference>
<keyword evidence="1" id="KW-0371">Homeobox</keyword>